<keyword evidence="5" id="KW-0812">Transmembrane</keyword>
<protein>
    <recommendedName>
        <fullName evidence="6">Zn(2)-C6 fungal-type domain-containing protein</fullName>
    </recommendedName>
</protein>
<evidence type="ECO:0000259" key="6">
    <source>
        <dbReference type="PROSITE" id="PS50048"/>
    </source>
</evidence>
<dbReference type="Proteomes" id="UP001498421">
    <property type="component" value="Unassembled WGS sequence"/>
</dbReference>
<feature type="region of interest" description="Disordered" evidence="4">
    <location>
        <begin position="712"/>
        <end position="735"/>
    </location>
</feature>
<keyword evidence="5" id="KW-0472">Membrane</keyword>
<keyword evidence="3" id="KW-0539">Nucleus</keyword>
<dbReference type="InterPro" id="IPR036864">
    <property type="entry name" value="Zn2-C6_fun-type_DNA-bd_sf"/>
</dbReference>
<evidence type="ECO:0000256" key="5">
    <source>
        <dbReference type="SAM" id="Phobius"/>
    </source>
</evidence>
<evidence type="ECO:0000256" key="4">
    <source>
        <dbReference type="SAM" id="MobiDB-lite"/>
    </source>
</evidence>
<proteinExistence type="predicted"/>
<dbReference type="PROSITE" id="PS50048">
    <property type="entry name" value="ZN2_CY6_FUNGAL_2"/>
    <property type="match status" value="1"/>
</dbReference>
<evidence type="ECO:0000256" key="1">
    <source>
        <dbReference type="ARBA" id="ARBA00004123"/>
    </source>
</evidence>
<dbReference type="SMART" id="SM00066">
    <property type="entry name" value="GAL4"/>
    <property type="match status" value="1"/>
</dbReference>
<dbReference type="InterPro" id="IPR007219">
    <property type="entry name" value="XnlR_reg_dom"/>
</dbReference>
<dbReference type="SUPFAM" id="SSF57701">
    <property type="entry name" value="Zn2/Cys6 DNA-binding domain"/>
    <property type="match status" value="1"/>
</dbReference>
<evidence type="ECO:0000313" key="8">
    <source>
        <dbReference type="Proteomes" id="UP001498421"/>
    </source>
</evidence>
<dbReference type="Pfam" id="PF00172">
    <property type="entry name" value="Zn_clus"/>
    <property type="match status" value="1"/>
</dbReference>
<keyword evidence="5" id="KW-1133">Transmembrane helix</keyword>
<evidence type="ECO:0000256" key="3">
    <source>
        <dbReference type="ARBA" id="ARBA00023242"/>
    </source>
</evidence>
<gene>
    <name evidence="7" type="ORF">QQZ08_001331</name>
</gene>
<dbReference type="CDD" id="cd00067">
    <property type="entry name" value="GAL4"/>
    <property type="match status" value="1"/>
</dbReference>
<evidence type="ECO:0000256" key="2">
    <source>
        <dbReference type="ARBA" id="ARBA00022723"/>
    </source>
</evidence>
<comment type="subcellular location">
    <subcellularLocation>
        <location evidence="1">Nucleus</location>
    </subcellularLocation>
</comment>
<organism evidence="7 8">
    <name type="scientific">Neonectria magnoliae</name>
    <dbReference type="NCBI Taxonomy" id="2732573"/>
    <lineage>
        <taxon>Eukaryota</taxon>
        <taxon>Fungi</taxon>
        <taxon>Dikarya</taxon>
        <taxon>Ascomycota</taxon>
        <taxon>Pezizomycotina</taxon>
        <taxon>Sordariomycetes</taxon>
        <taxon>Hypocreomycetidae</taxon>
        <taxon>Hypocreales</taxon>
        <taxon>Nectriaceae</taxon>
        <taxon>Neonectria</taxon>
    </lineage>
</organism>
<dbReference type="Pfam" id="PF04082">
    <property type="entry name" value="Fungal_trans"/>
    <property type="match status" value="1"/>
</dbReference>
<dbReference type="InterPro" id="IPR001138">
    <property type="entry name" value="Zn2Cys6_DnaBD"/>
</dbReference>
<sequence>MVRVKIAAGPESGATSLDPVLLSFVFCVLSCLLFFCNTLEAFSYFDMEARTSPEDKPPKEGSPRPACTECQRRKQKCNREWPCNHCQKRKVADRCSFNHDADQNSAWIPSDDVKRKRERDSNNDVDEWDTAAGLEAIGYTSSHILANLEIDAKKKSGAEQYRANINSSPQLQRALQILPPRQYIDTLVQNFLTNVNYYYYIIYPPNFINEYAEWWRDRTANRPLGLQCTCLIIMVCACSVQHTDAKLAASLEADLGFSVKDLTDQYHNAARELHSAIPVGHGHVFSVQYLLHSCYWFKAEARFVECWQVLGATVREAQALGLHQEADVRISEFDREIRRRLWCIVDSWDWLVSSLLARPMLIDRTDIDVGLPSLTLEPYPVSPLLHLKMQSELVGIIFKRFGPPKILTDPIDIQEYQQILEAFMATFPPAYSFGTPDTAPEAKYPWVALHRHYMHTCTLSITLGPFRSYMAKRMTKHTPEIELQFRRDGIGYALRLMKAVQSFFEYVWSRDTTFHFVPFCIFDTAALLCSAALHDDDGTVSQREDIINAVDLALATLKQLRTATETAKTPYDVLRRLVDRVWEPATTNNNTSEGIRKRMRVADVLGRPPPVTFQAPSVSHQSGNGAGPFDTWANLTFPDASLQPQSSSVHSTALHPTNPYAISPPSTNGSSIAPLPINPAEPYASVAPWPQDQYNQPSNGVPVGTAQMNGAAGWPEPGAPMTFDNGQQPSAEQAPGGRFNILSDVELGDLADLWNWESLDLGFMTNPIL</sequence>
<comment type="caution">
    <text evidence="7">The sequence shown here is derived from an EMBL/GenBank/DDBJ whole genome shotgun (WGS) entry which is preliminary data.</text>
</comment>
<name>A0ABR1IEH3_9HYPO</name>
<dbReference type="PANTHER" id="PTHR31001">
    <property type="entry name" value="UNCHARACTERIZED TRANSCRIPTIONAL REGULATORY PROTEIN"/>
    <property type="match status" value="1"/>
</dbReference>
<feature type="domain" description="Zn(2)-C6 fungal-type" evidence="6">
    <location>
        <begin position="66"/>
        <end position="97"/>
    </location>
</feature>
<dbReference type="PANTHER" id="PTHR31001:SF84">
    <property type="entry name" value="FUNGAL SPECIFIC TRANSCRIPTION FACTOR"/>
    <property type="match status" value="1"/>
</dbReference>
<keyword evidence="8" id="KW-1185">Reference proteome</keyword>
<reference evidence="7 8" key="1">
    <citation type="journal article" date="2025" name="Microbiol. Resour. Announc.">
        <title>Draft genome sequences for Neonectria magnoliae and Neonectria punicea, canker pathogens of Liriodendron tulipifera and Acer saccharum in West Virginia.</title>
        <authorList>
            <person name="Petronek H.M."/>
            <person name="Kasson M.T."/>
            <person name="Metheny A.M."/>
            <person name="Stauder C.M."/>
            <person name="Lovett B."/>
            <person name="Lynch S.C."/>
            <person name="Garnas J.R."/>
            <person name="Kasson L.R."/>
            <person name="Stajich J.E."/>
        </authorList>
    </citation>
    <scope>NUCLEOTIDE SEQUENCE [LARGE SCALE GENOMIC DNA]</scope>
    <source>
        <strain evidence="7 8">NRRL 64651</strain>
    </source>
</reference>
<dbReference type="EMBL" id="JAZAVK010000007">
    <property type="protein sequence ID" value="KAK7432041.1"/>
    <property type="molecule type" value="Genomic_DNA"/>
</dbReference>
<keyword evidence="2" id="KW-0479">Metal-binding</keyword>
<feature type="transmembrane region" description="Helical" evidence="5">
    <location>
        <begin position="20"/>
        <end position="42"/>
    </location>
</feature>
<dbReference type="Gene3D" id="4.10.240.10">
    <property type="entry name" value="Zn(2)-C6 fungal-type DNA-binding domain"/>
    <property type="match status" value="1"/>
</dbReference>
<evidence type="ECO:0000313" key="7">
    <source>
        <dbReference type="EMBL" id="KAK7432041.1"/>
    </source>
</evidence>
<dbReference type="InterPro" id="IPR050613">
    <property type="entry name" value="Sec_Metabolite_Reg"/>
</dbReference>
<dbReference type="CDD" id="cd12148">
    <property type="entry name" value="fungal_TF_MHR"/>
    <property type="match status" value="1"/>
</dbReference>
<accession>A0ABR1IEH3</accession>
<dbReference type="SMART" id="SM00906">
    <property type="entry name" value="Fungal_trans"/>
    <property type="match status" value="1"/>
</dbReference>